<evidence type="ECO:0000313" key="2">
    <source>
        <dbReference type="EnsemblPlants" id="TuG1812G0100003742.01.T01"/>
    </source>
</evidence>
<name>A0A8R7P4N6_TRIUA</name>
<reference evidence="3" key="1">
    <citation type="journal article" date="2013" name="Nature">
        <title>Draft genome of the wheat A-genome progenitor Triticum urartu.</title>
        <authorList>
            <person name="Ling H.Q."/>
            <person name="Zhao S."/>
            <person name="Liu D."/>
            <person name="Wang J."/>
            <person name="Sun H."/>
            <person name="Zhang C."/>
            <person name="Fan H."/>
            <person name="Li D."/>
            <person name="Dong L."/>
            <person name="Tao Y."/>
            <person name="Gao C."/>
            <person name="Wu H."/>
            <person name="Li Y."/>
            <person name="Cui Y."/>
            <person name="Guo X."/>
            <person name="Zheng S."/>
            <person name="Wang B."/>
            <person name="Yu K."/>
            <person name="Liang Q."/>
            <person name="Yang W."/>
            <person name="Lou X."/>
            <person name="Chen J."/>
            <person name="Feng M."/>
            <person name="Jian J."/>
            <person name="Zhang X."/>
            <person name="Luo G."/>
            <person name="Jiang Y."/>
            <person name="Liu J."/>
            <person name="Wang Z."/>
            <person name="Sha Y."/>
            <person name="Zhang B."/>
            <person name="Wu H."/>
            <person name="Tang D."/>
            <person name="Shen Q."/>
            <person name="Xue P."/>
            <person name="Zou S."/>
            <person name="Wang X."/>
            <person name="Liu X."/>
            <person name="Wang F."/>
            <person name="Yang Y."/>
            <person name="An X."/>
            <person name="Dong Z."/>
            <person name="Zhang K."/>
            <person name="Zhang X."/>
            <person name="Luo M.C."/>
            <person name="Dvorak J."/>
            <person name="Tong Y."/>
            <person name="Wang J."/>
            <person name="Yang H."/>
            <person name="Li Z."/>
            <person name="Wang D."/>
            <person name="Zhang A."/>
            <person name="Wang J."/>
        </authorList>
    </citation>
    <scope>NUCLEOTIDE SEQUENCE</scope>
    <source>
        <strain evidence="3">cv. G1812</strain>
    </source>
</reference>
<accession>A0A8R7P4N6</accession>
<evidence type="ECO:0000313" key="3">
    <source>
        <dbReference type="Proteomes" id="UP000015106"/>
    </source>
</evidence>
<reference evidence="2" key="2">
    <citation type="submission" date="2018-03" db="EMBL/GenBank/DDBJ databases">
        <title>The Triticum urartu genome reveals the dynamic nature of wheat genome evolution.</title>
        <authorList>
            <person name="Ling H."/>
            <person name="Ma B."/>
            <person name="Shi X."/>
            <person name="Liu H."/>
            <person name="Dong L."/>
            <person name="Sun H."/>
            <person name="Cao Y."/>
            <person name="Gao Q."/>
            <person name="Zheng S."/>
            <person name="Li Y."/>
            <person name="Yu Y."/>
            <person name="Du H."/>
            <person name="Qi M."/>
            <person name="Li Y."/>
            <person name="Yu H."/>
            <person name="Cui Y."/>
            <person name="Wang N."/>
            <person name="Chen C."/>
            <person name="Wu H."/>
            <person name="Zhao Y."/>
            <person name="Zhang J."/>
            <person name="Li Y."/>
            <person name="Zhou W."/>
            <person name="Zhang B."/>
            <person name="Hu W."/>
            <person name="Eijk M."/>
            <person name="Tang J."/>
            <person name="Witsenboer H."/>
            <person name="Zhao S."/>
            <person name="Li Z."/>
            <person name="Zhang A."/>
            <person name="Wang D."/>
            <person name="Liang C."/>
        </authorList>
    </citation>
    <scope>NUCLEOTIDE SEQUENCE [LARGE SCALE GENOMIC DNA]</scope>
    <source>
        <strain evidence="2">cv. G1812</strain>
    </source>
</reference>
<protein>
    <submittedName>
        <fullName evidence="2">Uncharacterized protein</fullName>
    </submittedName>
</protein>
<dbReference type="Gramene" id="TuG1812G0100003742.01.T01">
    <property type="protein sequence ID" value="TuG1812G0100003742.01.T01"/>
    <property type="gene ID" value="TuG1812G0100003742.01"/>
</dbReference>
<dbReference type="Proteomes" id="UP000015106">
    <property type="component" value="Chromosome 1"/>
</dbReference>
<evidence type="ECO:0000256" key="1">
    <source>
        <dbReference type="SAM" id="MobiDB-lite"/>
    </source>
</evidence>
<sequence>ADWTQQSSLRAAEEPHRHLSSPCPWGGGGNTCSVVTRLCERRRRERAAEGVESGSCLRLGASVVAARLEAAHEAVMLEHYAAHELMNKGEDTCGWQGRRKHWRVRRELQPRR</sequence>
<organism evidence="2 3">
    <name type="scientific">Triticum urartu</name>
    <name type="common">Red wild einkorn</name>
    <name type="synonym">Crithodium urartu</name>
    <dbReference type="NCBI Taxonomy" id="4572"/>
    <lineage>
        <taxon>Eukaryota</taxon>
        <taxon>Viridiplantae</taxon>
        <taxon>Streptophyta</taxon>
        <taxon>Embryophyta</taxon>
        <taxon>Tracheophyta</taxon>
        <taxon>Spermatophyta</taxon>
        <taxon>Magnoliopsida</taxon>
        <taxon>Liliopsida</taxon>
        <taxon>Poales</taxon>
        <taxon>Poaceae</taxon>
        <taxon>BOP clade</taxon>
        <taxon>Pooideae</taxon>
        <taxon>Triticodae</taxon>
        <taxon>Triticeae</taxon>
        <taxon>Triticinae</taxon>
        <taxon>Triticum</taxon>
    </lineage>
</organism>
<dbReference type="EnsemblPlants" id="TuG1812G0100003742.01.T01">
    <property type="protein sequence ID" value="TuG1812G0100003742.01.T01"/>
    <property type="gene ID" value="TuG1812G0100003742.01"/>
</dbReference>
<keyword evidence="3" id="KW-1185">Reference proteome</keyword>
<dbReference type="AlphaFoldDB" id="A0A8R7P4N6"/>
<reference evidence="2" key="3">
    <citation type="submission" date="2022-06" db="UniProtKB">
        <authorList>
            <consortium name="EnsemblPlants"/>
        </authorList>
    </citation>
    <scope>IDENTIFICATION</scope>
</reference>
<feature type="region of interest" description="Disordered" evidence="1">
    <location>
        <begin position="1"/>
        <end position="28"/>
    </location>
</feature>
<proteinExistence type="predicted"/>